<evidence type="ECO:0000256" key="1">
    <source>
        <dbReference type="SAM" id="MobiDB-lite"/>
    </source>
</evidence>
<organism evidence="2 3">
    <name type="scientific">Necator americanus</name>
    <name type="common">Human hookworm</name>
    <dbReference type="NCBI Taxonomy" id="51031"/>
    <lineage>
        <taxon>Eukaryota</taxon>
        <taxon>Metazoa</taxon>
        <taxon>Ecdysozoa</taxon>
        <taxon>Nematoda</taxon>
        <taxon>Chromadorea</taxon>
        <taxon>Rhabditida</taxon>
        <taxon>Rhabditina</taxon>
        <taxon>Rhabditomorpha</taxon>
        <taxon>Strongyloidea</taxon>
        <taxon>Ancylostomatidae</taxon>
        <taxon>Bunostominae</taxon>
        <taxon>Necator</taxon>
    </lineage>
</organism>
<dbReference type="OrthoDB" id="10624069at2759"/>
<dbReference type="AlphaFoldDB" id="W2U129"/>
<name>W2U129_NECAM</name>
<dbReference type="STRING" id="51031.W2U129"/>
<evidence type="ECO:0000313" key="2">
    <source>
        <dbReference type="EMBL" id="ETN87027.1"/>
    </source>
</evidence>
<sequence length="170" mass="18290">MAACLAEELNAECGEPSGSIIVEALLRPLISTSIILRELGPRAIFAAQQQLPEECYYIVDLVQLQNIVKGIPPVTVDANSSILDVVVGFGKFIRRPSVSIGEAEGIVVIAAGSARGARTGRSAENEQNRLAAQPKHAPAVRQEHLQTAPPQEKKQPKKESKKARQPILIV</sequence>
<dbReference type="EMBL" id="KI657457">
    <property type="protein sequence ID" value="ETN87027.1"/>
    <property type="molecule type" value="Genomic_DNA"/>
</dbReference>
<protein>
    <submittedName>
        <fullName evidence="2">Uncharacterized protein</fullName>
    </submittedName>
</protein>
<dbReference type="Proteomes" id="UP000053676">
    <property type="component" value="Unassembled WGS sequence"/>
</dbReference>
<keyword evidence="3" id="KW-1185">Reference proteome</keyword>
<reference evidence="3" key="1">
    <citation type="journal article" date="2014" name="Nat. Genet.">
        <title>Genome of the human hookworm Necator americanus.</title>
        <authorList>
            <person name="Tang Y.T."/>
            <person name="Gao X."/>
            <person name="Rosa B.A."/>
            <person name="Abubucker S."/>
            <person name="Hallsworth-Pepin K."/>
            <person name="Martin J."/>
            <person name="Tyagi R."/>
            <person name="Heizer E."/>
            <person name="Zhang X."/>
            <person name="Bhonagiri-Palsikar V."/>
            <person name="Minx P."/>
            <person name="Warren W.C."/>
            <person name="Wang Q."/>
            <person name="Zhan B."/>
            <person name="Hotez P.J."/>
            <person name="Sternberg P.W."/>
            <person name="Dougall A."/>
            <person name="Gaze S.T."/>
            <person name="Mulvenna J."/>
            <person name="Sotillo J."/>
            <person name="Ranganathan S."/>
            <person name="Rabelo E.M."/>
            <person name="Wilson R.K."/>
            <person name="Felgner P.L."/>
            <person name="Bethony J."/>
            <person name="Hawdon J.M."/>
            <person name="Gasser R.B."/>
            <person name="Loukas A."/>
            <person name="Mitreva M."/>
        </authorList>
    </citation>
    <scope>NUCLEOTIDE SEQUENCE [LARGE SCALE GENOMIC DNA]</scope>
</reference>
<gene>
    <name evidence="2" type="ORF">NECAME_05748</name>
</gene>
<proteinExistence type="predicted"/>
<dbReference type="KEGG" id="nai:NECAME_05748"/>
<accession>W2U129</accession>
<evidence type="ECO:0000313" key="3">
    <source>
        <dbReference type="Proteomes" id="UP000053676"/>
    </source>
</evidence>
<feature type="region of interest" description="Disordered" evidence="1">
    <location>
        <begin position="117"/>
        <end position="170"/>
    </location>
</feature>